<dbReference type="AlphaFoldDB" id="A0A9D2F8K9"/>
<dbReference type="Proteomes" id="UP000824063">
    <property type="component" value="Unassembled WGS sequence"/>
</dbReference>
<accession>A0A9D2F8K9</accession>
<organism evidence="1 2">
    <name type="scientific">Candidatus Enterococcus avicola</name>
    <dbReference type="NCBI Taxonomy" id="2838561"/>
    <lineage>
        <taxon>Bacteria</taxon>
        <taxon>Bacillati</taxon>
        <taxon>Bacillota</taxon>
        <taxon>Bacilli</taxon>
        <taxon>Lactobacillales</taxon>
        <taxon>Enterococcaceae</taxon>
        <taxon>Enterococcus</taxon>
    </lineage>
</organism>
<feature type="non-terminal residue" evidence="1">
    <location>
        <position position="1"/>
    </location>
</feature>
<protein>
    <submittedName>
        <fullName evidence="1">U32 family peptidase</fullName>
    </submittedName>
</protein>
<dbReference type="EMBL" id="DXBN01000197">
    <property type="protein sequence ID" value="HIZ53962.1"/>
    <property type="molecule type" value="Genomic_DNA"/>
</dbReference>
<evidence type="ECO:0000313" key="1">
    <source>
        <dbReference type="EMBL" id="HIZ53962.1"/>
    </source>
</evidence>
<proteinExistence type="predicted"/>
<dbReference type="PANTHER" id="PTHR30217">
    <property type="entry name" value="PEPTIDASE U32 FAMILY"/>
    <property type="match status" value="1"/>
</dbReference>
<comment type="caution">
    <text evidence="1">The sequence shown here is derived from an EMBL/GenBank/DDBJ whole genome shotgun (WGS) entry which is preliminary data.</text>
</comment>
<dbReference type="PANTHER" id="PTHR30217:SF12">
    <property type="entry name" value="U32 FAMILY PEPTIDASE"/>
    <property type="match status" value="1"/>
</dbReference>
<dbReference type="InterPro" id="IPR051454">
    <property type="entry name" value="RNA/ubiquinone_mod_enzymes"/>
</dbReference>
<gene>
    <name evidence="1" type="ORF">IAA20_08480</name>
</gene>
<reference evidence="1" key="2">
    <citation type="submission" date="2021-04" db="EMBL/GenBank/DDBJ databases">
        <authorList>
            <person name="Gilroy R."/>
        </authorList>
    </citation>
    <scope>NUCLEOTIDE SEQUENCE</scope>
    <source>
        <strain evidence="1">CHK172-16539</strain>
    </source>
</reference>
<dbReference type="Pfam" id="PF01136">
    <property type="entry name" value="Peptidase_U32"/>
    <property type="match status" value="1"/>
</dbReference>
<dbReference type="InterPro" id="IPR001539">
    <property type="entry name" value="Peptidase_U32"/>
</dbReference>
<reference evidence="1" key="1">
    <citation type="journal article" date="2021" name="PeerJ">
        <title>Extensive microbial diversity within the chicken gut microbiome revealed by metagenomics and culture.</title>
        <authorList>
            <person name="Gilroy R."/>
            <person name="Ravi A."/>
            <person name="Getino M."/>
            <person name="Pursley I."/>
            <person name="Horton D.L."/>
            <person name="Alikhan N.F."/>
            <person name="Baker D."/>
            <person name="Gharbi K."/>
            <person name="Hall N."/>
            <person name="Watson M."/>
            <person name="Adriaenssens E.M."/>
            <person name="Foster-Nyarko E."/>
            <person name="Jarju S."/>
            <person name="Secka A."/>
            <person name="Antonio M."/>
            <person name="Oren A."/>
            <person name="Chaudhuri R.R."/>
            <person name="La Ragione R."/>
            <person name="Hildebrand F."/>
            <person name="Pallen M.J."/>
        </authorList>
    </citation>
    <scope>NUCLEOTIDE SEQUENCE</scope>
    <source>
        <strain evidence="1">CHK172-16539</strain>
    </source>
</reference>
<sequence length="112" mass="12863">FISEPKKDETHYSIFEDSHGTHIYANNDLSLMQELNELATTNLTTWKLDGMFTPGENFVAIAKIFNEARQAIENNNWTTKLGEKLSQQVAELHPENRGLDTGFYYVDPKKIK</sequence>
<name>A0A9D2F8K9_9ENTE</name>
<evidence type="ECO:0000313" key="2">
    <source>
        <dbReference type="Proteomes" id="UP000824063"/>
    </source>
</evidence>